<evidence type="ECO:0000256" key="3">
    <source>
        <dbReference type="ARBA" id="ARBA00023242"/>
    </source>
</evidence>
<dbReference type="InParanoid" id="A0A0C3EB13"/>
<comment type="similarity">
    <text evidence="2">Belongs to the NOC2 family.</text>
</comment>
<dbReference type="OrthoDB" id="10266662at2759"/>
<dbReference type="GO" id="GO:0030691">
    <property type="term" value="C:Noc2p-Noc3p complex"/>
    <property type="evidence" value="ECO:0007669"/>
    <property type="project" value="TreeGrafter"/>
</dbReference>
<feature type="compositionally biased region" description="Basic residues" evidence="4">
    <location>
        <begin position="1"/>
        <end position="10"/>
    </location>
</feature>
<protein>
    <recommendedName>
        <fullName evidence="7">Nucleolar complex protein 2</fullName>
    </recommendedName>
</protein>
<organism evidence="5 6">
    <name type="scientific">Scleroderma citrinum Foug A</name>
    <dbReference type="NCBI Taxonomy" id="1036808"/>
    <lineage>
        <taxon>Eukaryota</taxon>
        <taxon>Fungi</taxon>
        <taxon>Dikarya</taxon>
        <taxon>Basidiomycota</taxon>
        <taxon>Agaricomycotina</taxon>
        <taxon>Agaricomycetes</taxon>
        <taxon>Agaricomycetidae</taxon>
        <taxon>Boletales</taxon>
        <taxon>Sclerodermatineae</taxon>
        <taxon>Sclerodermataceae</taxon>
        <taxon>Scleroderma</taxon>
    </lineage>
</organism>
<evidence type="ECO:0008006" key="7">
    <source>
        <dbReference type="Google" id="ProtNLM"/>
    </source>
</evidence>
<evidence type="ECO:0000313" key="5">
    <source>
        <dbReference type="EMBL" id="KIM65534.1"/>
    </source>
</evidence>
<proteinExistence type="inferred from homology"/>
<evidence type="ECO:0000256" key="2">
    <source>
        <dbReference type="ARBA" id="ARBA00005907"/>
    </source>
</evidence>
<dbReference type="GO" id="GO:0005730">
    <property type="term" value="C:nucleolus"/>
    <property type="evidence" value="ECO:0007669"/>
    <property type="project" value="TreeGrafter"/>
</dbReference>
<dbReference type="PANTHER" id="PTHR12687:SF4">
    <property type="entry name" value="NUCLEOLAR COMPLEX PROTEIN 2 HOMOLOG"/>
    <property type="match status" value="1"/>
</dbReference>
<evidence type="ECO:0000256" key="4">
    <source>
        <dbReference type="SAM" id="MobiDB-lite"/>
    </source>
</evidence>
<dbReference type="HOGENOM" id="CLU_011272_0_0_1"/>
<dbReference type="EMBL" id="KN822022">
    <property type="protein sequence ID" value="KIM65534.1"/>
    <property type="molecule type" value="Genomic_DNA"/>
</dbReference>
<sequence>MGKGTKKSTRKFAASGQLKKTIENRRKHQQTKKKIQGRRGANGKHKGNHKEAVDSDASSEDEQPKKSSNKAGSKAKGMSVDDFLGAKFMDDDSDDQEIDVEHADSDEEDGEDDENIADGQSFASIDDLEDEGTTHALELSKLAEKDPEFYKYLQEHDHELLEFDPNQIDEDEEDEDQNDEQDEDVEMGEEKLPVLTSDILRGWQKALLEHRSLRALRKLLIAFRSAAHMNEEGQVLAWSIDNSTMYRKLVSTALRFTPIVLEHHIPYKTLPSGKFKPPAQSQKQRTTQKLILSYFNNVIHLIPQLTDNEMIQLSLTESAKVLPYIITSRKAVKLYLKKCLELWSTAEDGVRISAFLAIRKLASSNDDAILDTVLKNTYLELVRSSKSTNVHKLPSVNLMKNSASELFCLDHATAYQHAFGYIRQLAIHLRNSLKTKTKEAYKLVYNWQYAHSVDFWSLVLARACSLETQIQRGKESELKPLIYPLVQVSLGAVKLISNTRSYPFHFHIIRSMLHLSRHTKTFIPLPPYIVPIITSSLAFKKPKQSTLRPLDFETNIRTPAQYLKTRVYIEGVVDEGVFILAEWLASTPVQGSIAFPEIIVPVVVTLRKALKSAKSGTKNSLGKEIGIVKGLVERVEESAKWMEQQRKGVGFAPGQMSEVERWESELKVDDSPLAKYVRVQQKVRAKRRSLVDKAVRGENEILED</sequence>
<evidence type="ECO:0000313" key="6">
    <source>
        <dbReference type="Proteomes" id="UP000053989"/>
    </source>
</evidence>
<feature type="compositionally biased region" description="Low complexity" evidence="4">
    <location>
        <begin position="69"/>
        <end position="78"/>
    </location>
</feature>
<dbReference type="GO" id="GO:0042273">
    <property type="term" value="P:ribosomal large subunit biogenesis"/>
    <property type="evidence" value="ECO:0007669"/>
    <property type="project" value="TreeGrafter"/>
</dbReference>
<dbReference type="InterPro" id="IPR005343">
    <property type="entry name" value="Noc2"/>
</dbReference>
<feature type="compositionally biased region" description="Basic residues" evidence="4">
    <location>
        <begin position="25"/>
        <end position="48"/>
    </location>
</feature>
<feature type="region of interest" description="Disordered" evidence="4">
    <location>
        <begin position="1"/>
        <end position="120"/>
    </location>
</feature>
<accession>A0A0C3EB13</accession>
<keyword evidence="3" id="KW-0539">Nucleus</keyword>
<keyword evidence="6" id="KW-1185">Reference proteome</keyword>
<evidence type="ECO:0000256" key="1">
    <source>
        <dbReference type="ARBA" id="ARBA00004123"/>
    </source>
</evidence>
<dbReference type="AlphaFoldDB" id="A0A0C3EB13"/>
<reference evidence="6" key="2">
    <citation type="submission" date="2015-01" db="EMBL/GenBank/DDBJ databases">
        <title>Evolutionary Origins and Diversification of the Mycorrhizal Mutualists.</title>
        <authorList>
            <consortium name="DOE Joint Genome Institute"/>
            <consortium name="Mycorrhizal Genomics Consortium"/>
            <person name="Kohler A."/>
            <person name="Kuo A."/>
            <person name="Nagy L.G."/>
            <person name="Floudas D."/>
            <person name="Copeland A."/>
            <person name="Barry K.W."/>
            <person name="Cichocki N."/>
            <person name="Veneault-Fourrey C."/>
            <person name="LaButti K."/>
            <person name="Lindquist E.A."/>
            <person name="Lipzen A."/>
            <person name="Lundell T."/>
            <person name="Morin E."/>
            <person name="Murat C."/>
            <person name="Riley R."/>
            <person name="Ohm R."/>
            <person name="Sun H."/>
            <person name="Tunlid A."/>
            <person name="Henrissat B."/>
            <person name="Grigoriev I.V."/>
            <person name="Hibbett D.S."/>
            <person name="Martin F."/>
        </authorList>
    </citation>
    <scope>NUCLEOTIDE SEQUENCE [LARGE SCALE GENOMIC DNA]</scope>
    <source>
        <strain evidence="6">Foug A</strain>
    </source>
</reference>
<dbReference type="PANTHER" id="PTHR12687">
    <property type="entry name" value="NUCLEOLAR COMPLEX 2 AND RAD4-RELATED"/>
    <property type="match status" value="1"/>
</dbReference>
<comment type="subcellular location">
    <subcellularLocation>
        <location evidence="1">Nucleus</location>
    </subcellularLocation>
</comment>
<dbReference type="GO" id="GO:0030690">
    <property type="term" value="C:Noc1p-Noc2p complex"/>
    <property type="evidence" value="ECO:0007669"/>
    <property type="project" value="TreeGrafter"/>
</dbReference>
<dbReference type="Proteomes" id="UP000053989">
    <property type="component" value="Unassembled WGS sequence"/>
</dbReference>
<gene>
    <name evidence="5" type="ORF">SCLCIDRAFT_1212269</name>
</gene>
<feature type="compositionally biased region" description="Acidic residues" evidence="4">
    <location>
        <begin position="91"/>
        <end position="116"/>
    </location>
</feature>
<dbReference type="Pfam" id="PF03715">
    <property type="entry name" value="Noc2"/>
    <property type="match status" value="1"/>
</dbReference>
<dbReference type="GO" id="GO:0005654">
    <property type="term" value="C:nucleoplasm"/>
    <property type="evidence" value="ECO:0007669"/>
    <property type="project" value="TreeGrafter"/>
</dbReference>
<name>A0A0C3EB13_9AGAM</name>
<dbReference type="STRING" id="1036808.A0A0C3EB13"/>
<reference evidence="5 6" key="1">
    <citation type="submission" date="2014-04" db="EMBL/GenBank/DDBJ databases">
        <authorList>
            <consortium name="DOE Joint Genome Institute"/>
            <person name="Kuo A."/>
            <person name="Kohler A."/>
            <person name="Nagy L.G."/>
            <person name="Floudas D."/>
            <person name="Copeland A."/>
            <person name="Barry K.W."/>
            <person name="Cichocki N."/>
            <person name="Veneault-Fourrey C."/>
            <person name="LaButti K."/>
            <person name="Lindquist E.A."/>
            <person name="Lipzen A."/>
            <person name="Lundell T."/>
            <person name="Morin E."/>
            <person name="Murat C."/>
            <person name="Sun H."/>
            <person name="Tunlid A."/>
            <person name="Henrissat B."/>
            <person name="Grigoriev I.V."/>
            <person name="Hibbett D.S."/>
            <person name="Martin F."/>
            <person name="Nordberg H.P."/>
            <person name="Cantor M.N."/>
            <person name="Hua S.X."/>
        </authorList>
    </citation>
    <scope>NUCLEOTIDE SEQUENCE [LARGE SCALE GENOMIC DNA]</scope>
    <source>
        <strain evidence="5 6">Foug A</strain>
    </source>
</reference>
<dbReference type="FunCoup" id="A0A0C3EB13">
    <property type="interactions" value="486"/>
</dbReference>